<gene>
    <name evidence="1" type="ORF">LCPAC102_00170</name>
</gene>
<evidence type="ECO:0000313" key="1">
    <source>
        <dbReference type="EMBL" id="QBK90107.1"/>
    </source>
</evidence>
<dbReference type="EMBL" id="MK500465">
    <property type="protein sequence ID" value="QBK90107.1"/>
    <property type="molecule type" value="Genomic_DNA"/>
</dbReference>
<organism evidence="1">
    <name type="scientific">Pithovirus LCPAC102</name>
    <dbReference type="NCBI Taxonomy" id="2506587"/>
    <lineage>
        <taxon>Viruses</taxon>
        <taxon>Pithoviruses</taxon>
    </lineage>
</organism>
<name>A0A481Z2S9_9VIRU</name>
<protein>
    <submittedName>
        <fullName evidence="1">Uncharacterized protein</fullName>
    </submittedName>
</protein>
<accession>A0A481Z2S9</accession>
<proteinExistence type="predicted"/>
<sequence length="99" mass="11650">MTTIYNENQILKKINHVHVYRNDLTNFKLNIDPVWCGHIDSTYIYRINLNKYILNNGNISNWIASPIIINSNNKILKFNETIISKSSALRLFCDVKVYF</sequence>
<reference evidence="1" key="1">
    <citation type="journal article" date="2019" name="MBio">
        <title>Virus Genomes from Deep Sea Sediments Expand the Ocean Megavirome and Support Independent Origins of Viral Gigantism.</title>
        <authorList>
            <person name="Backstrom D."/>
            <person name="Yutin N."/>
            <person name="Jorgensen S.L."/>
            <person name="Dharamshi J."/>
            <person name="Homa F."/>
            <person name="Zaremba-Niedwiedzka K."/>
            <person name="Spang A."/>
            <person name="Wolf Y.I."/>
            <person name="Koonin E.V."/>
            <person name="Ettema T.J."/>
        </authorList>
    </citation>
    <scope>NUCLEOTIDE SEQUENCE</scope>
</reference>